<feature type="region of interest" description="Disordered" evidence="1">
    <location>
        <begin position="1"/>
        <end position="32"/>
    </location>
</feature>
<organism evidence="2 3">
    <name type="scientific">Candidatus Zambryskibacteria bacterium RIFCSPHIGHO2_01_FULL_46_25</name>
    <dbReference type="NCBI Taxonomy" id="1802738"/>
    <lineage>
        <taxon>Bacteria</taxon>
        <taxon>Candidatus Zambryskiibacteriota</taxon>
    </lineage>
</organism>
<feature type="compositionally biased region" description="Polar residues" evidence="1">
    <location>
        <begin position="19"/>
        <end position="29"/>
    </location>
</feature>
<evidence type="ECO:0000256" key="1">
    <source>
        <dbReference type="SAM" id="MobiDB-lite"/>
    </source>
</evidence>
<sequence>MLKSNSFPSTPGEKERSKMQNQASTQVQNATETLELPLPLSLAREVPQNLVFEEGVRSRDTITWTSKTEYTSDDD</sequence>
<protein>
    <submittedName>
        <fullName evidence="2">Uncharacterized protein</fullName>
    </submittedName>
</protein>
<evidence type="ECO:0000313" key="3">
    <source>
        <dbReference type="Proteomes" id="UP000178107"/>
    </source>
</evidence>
<evidence type="ECO:0000313" key="2">
    <source>
        <dbReference type="EMBL" id="OHA90101.1"/>
    </source>
</evidence>
<dbReference type="Proteomes" id="UP000178107">
    <property type="component" value="Unassembled WGS sequence"/>
</dbReference>
<reference evidence="2 3" key="1">
    <citation type="journal article" date="2016" name="Nat. Commun.">
        <title>Thousands of microbial genomes shed light on interconnected biogeochemical processes in an aquifer system.</title>
        <authorList>
            <person name="Anantharaman K."/>
            <person name="Brown C.T."/>
            <person name="Hug L.A."/>
            <person name="Sharon I."/>
            <person name="Castelle C.J."/>
            <person name="Probst A.J."/>
            <person name="Thomas B.C."/>
            <person name="Singh A."/>
            <person name="Wilkins M.J."/>
            <person name="Karaoz U."/>
            <person name="Brodie E.L."/>
            <person name="Williams K.H."/>
            <person name="Hubbard S.S."/>
            <person name="Banfield J.F."/>
        </authorList>
    </citation>
    <scope>NUCLEOTIDE SEQUENCE [LARGE SCALE GENOMIC DNA]</scope>
</reference>
<dbReference type="AlphaFoldDB" id="A0A1G2T0G2"/>
<dbReference type="EMBL" id="MHVH01000006">
    <property type="protein sequence ID" value="OHA90101.1"/>
    <property type="molecule type" value="Genomic_DNA"/>
</dbReference>
<comment type="caution">
    <text evidence="2">The sequence shown here is derived from an EMBL/GenBank/DDBJ whole genome shotgun (WGS) entry which is preliminary data.</text>
</comment>
<proteinExistence type="predicted"/>
<name>A0A1G2T0G2_9BACT</name>
<gene>
    <name evidence="2" type="ORF">A2838_00515</name>
</gene>
<accession>A0A1G2T0G2</accession>